<protein>
    <submittedName>
        <fullName evidence="1">Uncharacterized protein</fullName>
    </submittedName>
</protein>
<name>A0A1W1WI29_SULTA</name>
<keyword evidence="2" id="KW-1185">Reference proteome</keyword>
<proteinExistence type="predicted"/>
<evidence type="ECO:0000313" key="1">
    <source>
        <dbReference type="EMBL" id="SMC05906.1"/>
    </source>
</evidence>
<dbReference type="Proteomes" id="UP000192660">
    <property type="component" value="Unassembled WGS sequence"/>
</dbReference>
<accession>A0A1W1WI29</accession>
<gene>
    <name evidence="1" type="ORF">SAMN00768000_2524</name>
</gene>
<dbReference type="EMBL" id="FWWY01000001">
    <property type="protein sequence ID" value="SMC05906.1"/>
    <property type="molecule type" value="Genomic_DNA"/>
</dbReference>
<evidence type="ECO:0000313" key="2">
    <source>
        <dbReference type="Proteomes" id="UP000192660"/>
    </source>
</evidence>
<sequence length="36" mass="4198">MTPHSVFVELHDKERKDIPMNPQILWHLLGNLGIMS</sequence>
<organism evidence="1 2">
    <name type="scientific">Sulfobacillus thermosulfidooxidans (strain DSM 9293 / VKM B-1269 / AT-1)</name>
    <dbReference type="NCBI Taxonomy" id="929705"/>
    <lineage>
        <taxon>Bacteria</taxon>
        <taxon>Bacillati</taxon>
        <taxon>Bacillota</taxon>
        <taxon>Clostridia</taxon>
        <taxon>Eubacteriales</taxon>
        <taxon>Clostridiales Family XVII. Incertae Sedis</taxon>
        <taxon>Sulfobacillus</taxon>
    </lineage>
</organism>
<dbReference type="AlphaFoldDB" id="A0A1W1WI29"/>
<reference evidence="2" key="1">
    <citation type="submission" date="2017-04" db="EMBL/GenBank/DDBJ databases">
        <authorList>
            <person name="Varghese N."/>
            <person name="Submissions S."/>
        </authorList>
    </citation>
    <scope>NUCLEOTIDE SEQUENCE [LARGE SCALE GENOMIC DNA]</scope>
    <source>
        <strain evidence="2">DSM 9293</strain>
    </source>
</reference>